<dbReference type="OrthoDB" id="3355217at2759"/>
<protein>
    <submittedName>
        <fullName evidence="3">Protein SSUH2 homolog isoform X1</fullName>
    </submittedName>
</protein>
<name>A0A9W3A3S9_BIOGL</name>
<proteinExistence type="predicted"/>
<dbReference type="PANTHER" id="PTHR48465">
    <property type="entry name" value="PROTEIN SSUH2 HOMOLOG"/>
    <property type="match status" value="1"/>
</dbReference>
<dbReference type="PANTHER" id="PTHR48465:SF1">
    <property type="entry name" value="PROTEIN SSUH2 HOMOLOG"/>
    <property type="match status" value="1"/>
</dbReference>
<evidence type="ECO:0000313" key="3">
    <source>
        <dbReference type="RefSeq" id="XP_055881865.1"/>
    </source>
</evidence>
<feature type="compositionally biased region" description="Low complexity" evidence="1">
    <location>
        <begin position="13"/>
        <end position="22"/>
    </location>
</feature>
<accession>A0A9W3A3S9</accession>
<evidence type="ECO:0000256" key="1">
    <source>
        <dbReference type="SAM" id="MobiDB-lite"/>
    </source>
</evidence>
<feature type="region of interest" description="Disordered" evidence="1">
    <location>
        <begin position="1"/>
        <end position="78"/>
    </location>
</feature>
<dbReference type="OMA" id="DCEAKGY"/>
<keyword evidence="2" id="KW-1185">Reference proteome</keyword>
<organism evidence="2 3">
    <name type="scientific">Biomphalaria glabrata</name>
    <name type="common">Bloodfluke planorb</name>
    <name type="synonym">Freshwater snail</name>
    <dbReference type="NCBI Taxonomy" id="6526"/>
    <lineage>
        <taxon>Eukaryota</taxon>
        <taxon>Metazoa</taxon>
        <taxon>Spiralia</taxon>
        <taxon>Lophotrochozoa</taxon>
        <taxon>Mollusca</taxon>
        <taxon>Gastropoda</taxon>
        <taxon>Heterobranchia</taxon>
        <taxon>Euthyneura</taxon>
        <taxon>Panpulmonata</taxon>
        <taxon>Hygrophila</taxon>
        <taxon>Lymnaeoidea</taxon>
        <taxon>Planorbidae</taxon>
        <taxon>Biomphalaria</taxon>
    </lineage>
</organism>
<reference evidence="3" key="1">
    <citation type="submission" date="2025-08" db="UniProtKB">
        <authorList>
            <consortium name="RefSeq"/>
        </authorList>
    </citation>
    <scope>IDENTIFICATION</scope>
</reference>
<dbReference type="InterPro" id="IPR052789">
    <property type="entry name" value="SSUH2_homolog"/>
</dbReference>
<dbReference type="RefSeq" id="XP_055881865.1">
    <property type="nucleotide sequence ID" value="XM_056025890.1"/>
</dbReference>
<dbReference type="AlphaFoldDB" id="A0A9W3A3S9"/>
<evidence type="ECO:0000313" key="2">
    <source>
        <dbReference type="Proteomes" id="UP001165740"/>
    </source>
</evidence>
<dbReference type="Proteomes" id="UP001165740">
    <property type="component" value="Chromosome 4"/>
</dbReference>
<sequence length="417" mass="45855">MAEKVPISGGNIPNGYGSYPPAGGAGPGMNQGQGYPPPQGSTPSYHQGAPPPKEALARPNEEVEASAPPPDGLLDSLPGYTNIGFQGAFLPPPAYSEVAPAEPQNREAIRSVVTLTEEQAREAIIQFAAEHCCYGKGPAVEMKLNSLESSSAFHYTLETFGEGRSTKWKSQPYRGEGIIVTGPPPGAWDIQAQPGAMFQPSKLKVEVPNTASVKPCHVCHARGYKFCYSCMGSGRRECGMCNGTGRRSWYENGENIERPCGSCNFGWCTCFVCNGSGRIECYKCKGRASLRWYIELKITWKNHLEDHIVERTALPDELIRTVSGEVAFEETYPRVWPINHFPESEINAASNTLVSKHKSAFPTERILMQRHRVRIVPVTQVAYSYKDMNSCFFVYGFEHRVHAPDYPAKCCCGCTVI</sequence>
<dbReference type="GeneID" id="106074187"/>
<gene>
    <name evidence="3" type="primary">LOC106074187</name>
</gene>